<dbReference type="Proteomes" id="UP000799539">
    <property type="component" value="Unassembled WGS sequence"/>
</dbReference>
<name>A0A6A6FG30_9PEZI</name>
<evidence type="ECO:0000313" key="3">
    <source>
        <dbReference type="Proteomes" id="UP000799539"/>
    </source>
</evidence>
<gene>
    <name evidence="2" type="ORF">CERZMDRAFT_84777</name>
</gene>
<sequence>MELSPLYRLSPELRNQIYEQVFSSRYAVTLQDQKCQHALTKTCRQMRRETLAMYYSLTSFNAHLDDGPATPLTTWIKVLGPETVCAIERINVWDLHMLQLTLHGLSATRRIFSTGTIDHKWYQSHHTSPPEEDELGDLGPRNDLIGKSEVPMNRTTYILRPLDIRFAVREIKDIFLALHSLGLGLARFHMVKQTNSVSTNEIDTTTEQLTSEYAIVPLIPFTIPSTIDPTMSTPENPWMNESSHRQNSSSSSSSSSSTVPTRTSKENIYAHTNTLPLQLLLLSEEAIQHLQTQLSLGETTITIREKRRVIILDFEMEESPTTRSGLTAEWNTSQRTTKRALLKDFRQAMLSEASHEMLHSVVGAMRNWRAIP</sequence>
<evidence type="ECO:0008006" key="4">
    <source>
        <dbReference type="Google" id="ProtNLM"/>
    </source>
</evidence>
<feature type="region of interest" description="Disordered" evidence="1">
    <location>
        <begin position="123"/>
        <end position="146"/>
    </location>
</feature>
<dbReference type="AlphaFoldDB" id="A0A6A6FG30"/>
<feature type="region of interest" description="Disordered" evidence="1">
    <location>
        <begin position="226"/>
        <end position="263"/>
    </location>
</feature>
<dbReference type="OrthoDB" id="5413827at2759"/>
<feature type="compositionally biased region" description="Low complexity" evidence="1">
    <location>
        <begin position="248"/>
        <end position="257"/>
    </location>
</feature>
<reference evidence="2" key="1">
    <citation type="journal article" date="2020" name="Stud. Mycol.">
        <title>101 Dothideomycetes genomes: a test case for predicting lifestyles and emergence of pathogens.</title>
        <authorList>
            <person name="Haridas S."/>
            <person name="Albert R."/>
            <person name="Binder M."/>
            <person name="Bloem J."/>
            <person name="Labutti K."/>
            <person name="Salamov A."/>
            <person name="Andreopoulos B."/>
            <person name="Baker S."/>
            <person name="Barry K."/>
            <person name="Bills G."/>
            <person name="Bluhm B."/>
            <person name="Cannon C."/>
            <person name="Castanera R."/>
            <person name="Culley D."/>
            <person name="Daum C."/>
            <person name="Ezra D."/>
            <person name="Gonzalez J."/>
            <person name="Henrissat B."/>
            <person name="Kuo A."/>
            <person name="Liang C."/>
            <person name="Lipzen A."/>
            <person name="Lutzoni F."/>
            <person name="Magnuson J."/>
            <person name="Mondo S."/>
            <person name="Nolan M."/>
            <person name="Ohm R."/>
            <person name="Pangilinan J."/>
            <person name="Park H.-J."/>
            <person name="Ramirez L."/>
            <person name="Alfaro M."/>
            <person name="Sun H."/>
            <person name="Tritt A."/>
            <person name="Yoshinaga Y."/>
            <person name="Zwiers L.-H."/>
            <person name="Turgeon B."/>
            <person name="Goodwin S."/>
            <person name="Spatafora J."/>
            <person name="Crous P."/>
            <person name="Grigoriev I."/>
        </authorList>
    </citation>
    <scope>NUCLEOTIDE SEQUENCE</scope>
    <source>
        <strain evidence="2">SCOH1-5</strain>
    </source>
</reference>
<keyword evidence="3" id="KW-1185">Reference proteome</keyword>
<accession>A0A6A6FG30</accession>
<proteinExistence type="predicted"/>
<feature type="compositionally biased region" description="Polar residues" evidence="1">
    <location>
        <begin position="226"/>
        <end position="247"/>
    </location>
</feature>
<evidence type="ECO:0000313" key="2">
    <source>
        <dbReference type="EMBL" id="KAF2212439.1"/>
    </source>
</evidence>
<protein>
    <recommendedName>
        <fullName evidence="4">F-box domain-containing protein</fullName>
    </recommendedName>
</protein>
<organism evidence="2 3">
    <name type="scientific">Cercospora zeae-maydis SCOH1-5</name>
    <dbReference type="NCBI Taxonomy" id="717836"/>
    <lineage>
        <taxon>Eukaryota</taxon>
        <taxon>Fungi</taxon>
        <taxon>Dikarya</taxon>
        <taxon>Ascomycota</taxon>
        <taxon>Pezizomycotina</taxon>
        <taxon>Dothideomycetes</taxon>
        <taxon>Dothideomycetidae</taxon>
        <taxon>Mycosphaerellales</taxon>
        <taxon>Mycosphaerellaceae</taxon>
        <taxon>Cercospora</taxon>
    </lineage>
</organism>
<dbReference type="EMBL" id="ML992673">
    <property type="protein sequence ID" value="KAF2212439.1"/>
    <property type="molecule type" value="Genomic_DNA"/>
</dbReference>
<evidence type="ECO:0000256" key="1">
    <source>
        <dbReference type="SAM" id="MobiDB-lite"/>
    </source>
</evidence>